<evidence type="ECO:0000256" key="1">
    <source>
        <dbReference type="SAM" id="MobiDB-lite"/>
    </source>
</evidence>
<keyword evidence="3" id="KW-1185">Reference proteome</keyword>
<feature type="compositionally biased region" description="Low complexity" evidence="1">
    <location>
        <begin position="51"/>
        <end position="61"/>
    </location>
</feature>
<dbReference type="AlphaFoldDB" id="A0A0P9H8H3"/>
<accession>A0A0P9H8H3</accession>
<sequence>MRSLRAVLPYALTALVAVALSIGAQQLWPPAEQPAIRVPTSQPVPSPAPSPTAAAQATAPPLSAGITEQELADVRAEGDRKQAQIYLLLAIVQIDDAEAALRANELASVDQSLVAIDNSLQLAYGRYERAGDSARDAVAQRRME</sequence>
<gene>
    <name evidence="2" type="ORF">SE17_28710</name>
</gene>
<feature type="non-terminal residue" evidence="2">
    <location>
        <position position="144"/>
    </location>
</feature>
<feature type="region of interest" description="Disordered" evidence="1">
    <location>
        <begin position="36"/>
        <end position="62"/>
    </location>
</feature>
<reference evidence="2 3" key="1">
    <citation type="submission" date="2015-09" db="EMBL/GenBank/DDBJ databases">
        <title>Draft genome sequence of Kouleothrix aurantiaca JCM 19913.</title>
        <authorList>
            <person name="Hemp J."/>
        </authorList>
    </citation>
    <scope>NUCLEOTIDE SEQUENCE [LARGE SCALE GENOMIC DNA]</scope>
    <source>
        <strain evidence="2 3">COM-B</strain>
    </source>
</reference>
<organism evidence="2 3">
    <name type="scientific">Kouleothrix aurantiaca</name>
    <dbReference type="NCBI Taxonomy" id="186479"/>
    <lineage>
        <taxon>Bacteria</taxon>
        <taxon>Bacillati</taxon>
        <taxon>Chloroflexota</taxon>
        <taxon>Chloroflexia</taxon>
        <taxon>Chloroflexales</taxon>
        <taxon>Roseiflexineae</taxon>
        <taxon>Roseiflexaceae</taxon>
        <taxon>Kouleothrix</taxon>
    </lineage>
</organism>
<evidence type="ECO:0000313" key="2">
    <source>
        <dbReference type="EMBL" id="KPV50134.1"/>
    </source>
</evidence>
<name>A0A0P9H8H3_9CHLR</name>
<evidence type="ECO:0000313" key="3">
    <source>
        <dbReference type="Proteomes" id="UP000050509"/>
    </source>
</evidence>
<dbReference type="Proteomes" id="UP000050509">
    <property type="component" value="Unassembled WGS sequence"/>
</dbReference>
<protein>
    <submittedName>
        <fullName evidence="2">Uncharacterized protein</fullName>
    </submittedName>
</protein>
<comment type="caution">
    <text evidence="2">The sequence shown here is derived from an EMBL/GenBank/DDBJ whole genome shotgun (WGS) entry which is preliminary data.</text>
</comment>
<proteinExistence type="predicted"/>
<dbReference type="EMBL" id="LJCR01001562">
    <property type="protein sequence ID" value="KPV50134.1"/>
    <property type="molecule type" value="Genomic_DNA"/>
</dbReference>